<evidence type="ECO:0000256" key="1">
    <source>
        <dbReference type="ARBA" id="ARBA00004167"/>
    </source>
</evidence>
<dbReference type="EMBL" id="JACEIQ010000004">
    <property type="protein sequence ID" value="MBA4493954.1"/>
    <property type="molecule type" value="Genomic_DNA"/>
</dbReference>
<feature type="compositionally biased region" description="Polar residues" evidence="6">
    <location>
        <begin position="100"/>
        <end position="115"/>
    </location>
</feature>
<feature type="domain" description="YknX-like beta-barrel" evidence="7">
    <location>
        <begin position="153"/>
        <end position="242"/>
    </location>
</feature>
<evidence type="ECO:0000256" key="6">
    <source>
        <dbReference type="SAM" id="MobiDB-lite"/>
    </source>
</evidence>
<keyword evidence="5" id="KW-0472">Membrane</keyword>
<dbReference type="AlphaFoldDB" id="A0A7W2A8A2"/>
<feature type="region of interest" description="Disordered" evidence="6">
    <location>
        <begin position="81"/>
        <end position="115"/>
    </location>
</feature>
<keyword evidence="9" id="KW-1185">Reference proteome</keyword>
<dbReference type="RefSeq" id="WP_181751187.1">
    <property type="nucleotide sequence ID" value="NZ_JACEIQ010000004.1"/>
</dbReference>
<organism evidence="8 9">
    <name type="scientific">Paenactinomyces guangxiensis</name>
    <dbReference type="NCBI Taxonomy" id="1490290"/>
    <lineage>
        <taxon>Bacteria</taxon>
        <taxon>Bacillati</taxon>
        <taxon>Bacillota</taxon>
        <taxon>Bacilli</taxon>
        <taxon>Bacillales</taxon>
        <taxon>Thermoactinomycetaceae</taxon>
        <taxon>Paenactinomyces</taxon>
    </lineage>
</organism>
<gene>
    <name evidence="8" type="ORF">H1191_06510</name>
</gene>
<evidence type="ECO:0000313" key="8">
    <source>
        <dbReference type="EMBL" id="MBA4493954.1"/>
    </source>
</evidence>
<dbReference type="PANTHER" id="PTHR30386:SF26">
    <property type="entry name" value="TRANSPORT PROTEIN COMB"/>
    <property type="match status" value="1"/>
</dbReference>
<reference evidence="8 9" key="1">
    <citation type="submission" date="2020-07" db="EMBL/GenBank/DDBJ databases">
        <authorList>
            <person name="Feng H."/>
        </authorList>
    </citation>
    <scope>NUCLEOTIDE SEQUENCE [LARGE SCALE GENOMIC DNA]</scope>
    <source>
        <strain evidence="9">s-10</strain>
    </source>
</reference>
<evidence type="ECO:0000256" key="5">
    <source>
        <dbReference type="ARBA" id="ARBA00023136"/>
    </source>
</evidence>
<comment type="similarity">
    <text evidence="2">Belongs to the membrane fusion protein (MFP) (TC 8.A.1) family.</text>
</comment>
<evidence type="ECO:0000256" key="2">
    <source>
        <dbReference type="ARBA" id="ARBA00009477"/>
    </source>
</evidence>
<evidence type="ECO:0000256" key="3">
    <source>
        <dbReference type="ARBA" id="ARBA00022692"/>
    </source>
</evidence>
<sequence>MKRLMISVIAMAFLVAVIGGGAYYFNQRSLYVTTDNAQVKADMVAISPPATGKLKEWPVHTGDSIEKNEILGKEEILNSGQGKMLAPNQQKRSEDKLKSSRQNANRAKQPNMPVSNITSPISGVILRTNVVPGEVVVQGQPIAMVADLSKAYVLAYIDENQIADVGVGKEVDVELDAYPDQVFSGKVSEIGKTAGDILSAGSLSQESGGNSTKETERVPVKIAVSDFAGKNIILGMNAIVKIHK</sequence>
<dbReference type="Gene3D" id="2.40.50.100">
    <property type="match status" value="1"/>
</dbReference>
<dbReference type="Gene3D" id="2.40.30.170">
    <property type="match status" value="1"/>
</dbReference>
<accession>A0A7W2A8A2</accession>
<keyword evidence="4" id="KW-1133">Transmembrane helix</keyword>
<dbReference type="InterPro" id="IPR058636">
    <property type="entry name" value="Beta-barrel_YknX"/>
</dbReference>
<protein>
    <submittedName>
        <fullName evidence="8">Efflux RND transporter periplasmic adaptor subunit</fullName>
    </submittedName>
</protein>
<evidence type="ECO:0000256" key="4">
    <source>
        <dbReference type="ARBA" id="ARBA00022989"/>
    </source>
</evidence>
<evidence type="ECO:0000259" key="7">
    <source>
        <dbReference type="Pfam" id="PF25990"/>
    </source>
</evidence>
<dbReference type="GO" id="GO:0055085">
    <property type="term" value="P:transmembrane transport"/>
    <property type="evidence" value="ECO:0007669"/>
    <property type="project" value="InterPro"/>
</dbReference>
<evidence type="ECO:0000313" key="9">
    <source>
        <dbReference type="Proteomes" id="UP000535491"/>
    </source>
</evidence>
<dbReference type="Pfam" id="PF25990">
    <property type="entry name" value="Beta-barrel_YknX"/>
    <property type="match status" value="1"/>
</dbReference>
<comment type="caution">
    <text evidence="8">The sequence shown here is derived from an EMBL/GenBank/DDBJ whole genome shotgun (WGS) entry which is preliminary data.</text>
</comment>
<proteinExistence type="inferred from homology"/>
<dbReference type="PANTHER" id="PTHR30386">
    <property type="entry name" value="MEMBRANE FUSION SUBUNIT OF EMRAB-TOLC MULTIDRUG EFFLUX PUMP"/>
    <property type="match status" value="1"/>
</dbReference>
<dbReference type="InterPro" id="IPR050739">
    <property type="entry name" value="MFP"/>
</dbReference>
<comment type="subcellular location">
    <subcellularLocation>
        <location evidence="1">Membrane</location>
        <topology evidence="1">Single-pass membrane protein</topology>
    </subcellularLocation>
</comment>
<keyword evidence="3" id="KW-0812">Transmembrane</keyword>
<dbReference type="SUPFAM" id="SSF111369">
    <property type="entry name" value="HlyD-like secretion proteins"/>
    <property type="match status" value="1"/>
</dbReference>
<name>A0A7W2A8A2_9BACL</name>
<dbReference type="Proteomes" id="UP000535491">
    <property type="component" value="Unassembled WGS sequence"/>
</dbReference>
<dbReference type="GO" id="GO:0016020">
    <property type="term" value="C:membrane"/>
    <property type="evidence" value="ECO:0007669"/>
    <property type="project" value="UniProtKB-SubCell"/>
</dbReference>